<dbReference type="InterPro" id="IPR058247">
    <property type="entry name" value="DUF1453"/>
</dbReference>
<keyword evidence="1" id="KW-0812">Transmembrane</keyword>
<dbReference type="eggNOG" id="COG4846">
    <property type="taxonomic scope" value="Bacteria"/>
</dbReference>
<evidence type="ECO:0000313" key="2">
    <source>
        <dbReference type="EMBL" id="AAO04624.1"/>
    </source>
</evidence>
<dbReference type="OrthoDB" id="120091at2"/>
<sequence length="162" mass="18683">MSKEGVNLTYLVFSIVFAFLMGAVVIVIRMKAQQFPVNEKKIILPPFFMATGALMYVVPYFRLTGMEMLESLILGVLFSTVLIWTSRFEVKDDNIYMKRSKAFPIILISLLIIRTVIKIFISSEIDPGEIAGMFFLLAFCMIVPWRCAMLYKYKKLQKNLIK</sequence>
<proteinExistence type="predicted"/>
<dbReference type="KEGG" id="sep:SE_1027"/>
<keyword evidence="1" id="KW-1133">Transmembrane helix</keyword>
<dbReference type="PIRSF" id="PIRSF021441">
    <property type="entry name" value="DUF1453"/>
    <property type="match status" value="1"/>
</dbReference>
<feature type="transmembrane region" description="Helical" evidence="1">
    <location>
        <begin position="6"/>
        <end position="30"/>
    </location>
</feature>
<evidence type="ECO:0000256" key="1">
    <source>
        <dbReference type="SAM" id="Phobius"/>
    </source>
</evidence>
<accession>A0A0H2VG53</accession>
<feature type="transmembrane region" description="Helical" evidence="1">
    <location>
        <begin position="42"/>
        <end position="60"/>
    </location>
</feature>
<dbReference type="PANTHER" id="PTHR39164:SF1">
    <property type="entry name" value="PROTEIN CCDC"/>
    <property type="match status" value="1"/>
</dbReference>
<evidence type="ECO:0008006" key="4">
    <source>
        <dbReference type="Google" id="ProtNLM"/>
    </source>
</evidence>
<gene>
    <name evidence="2" type="ordered locus">SE_1027</name>
</gene>
<dbReference type="Proteomes" id="UP000001411">
    <property type="component" value="Chromosome"/>
</dbReference>
<dbReference type="InterPro" id="IPR031306">
    <property type="entry name" value="CcdC"/>
</dbReference>
<evidence type="ECO:0000313" key="3">
    <source>
        <dbReference type="Proteomes" id="UP000001411"/>
    </source>
</evidence>
<keyword evidence="1" id="KW-0472">Membrane</keyword>
<dbReference type="HOGENOM" id="CLU_112887_0_0_9"/>
<dbReference type="PANTHER" id="PTHR39164">
    <property type="entry name" value="PROTEIN CCDC"/>
    <property type="match status" value="1"/>
</dbReference>
<organism evidence="2 3">
    <name type="scientific">Staphylococcus epidermidis (strain ATCC 12228 / FDA PCI 1200)</name>
    <dbReference type="NCBI Taxonomy" id="176280"/>
    <lineage>
        <taxon>Bacteria</taxon>
        <taxon>Bacillati</taxon>
        <taxon>Bacillota</taxon>
        <taxon>Bacilli</taxon>
        <taxon>Bacillales</taxon>
        <taxon>Staphylococcaceae</taxon>
        <taxon>Staphylococcus</taxon>
    </lineage>
</organism>
<protein>
    <recommendedName>
        <fullName evidence="4">DUF1453 family protein</fullName>
    </recommendedName>
</protein>
<feature type="transmembrane region" description="Helical" evidence="1">
    <location>
        <begin position="102"/>
        <end position="121"/>
    </location>
</feature>
<reference evidence="2 3" key="1">
    <citation type="journal article" date="2003" name="Mol. Microbiol.">
        <title>Genome-based analysis of virulence genes in a non-biofilm-forming Staphylococcus epidermidis strain (ATCC 12228).</title>
        <authorList>
            <person name="Zhang Y.Q."/>
            <person name="Ren S.X."/>
            <person name="Li H.L."/>
            <person name="Wang Y.X."/>
            <person name="Fu G."/>
            <person name="Yang J."/>
            <person name="Qin Z.Q."/>
            <person name="Miao Y.G."/>
            <person name="Wang W.Y."/>
            <person name="Chen R.S."/>
            <person name="Shen Y."/>
            <person name="Chen Z."/>
            <person name="Yuan Z.H."/>
            <person name="Zhao G.P."/>
            <person name="Qu D."/>
            <person name="Danchin A."/>
            <person name="Wen Y.M."/>
        </authorList>
    </citation>
    <scope>NUCLEOTIDE SEQUENCE [LARGE SCALE GENOMIC DNA]</scope>
    <source>
        <strain evidence="3">ATCC 12228 / FDA PCI 1200</strain>
    </source>
</reference>
<feature type="transmembrane region" description="Helical" evidence="1">
    <location>
        <begin position="72"/>
        <end position="90"/>
    </location>
</feature>
<dbReference type="EMBL" id="AE015929">
    <property type="protein sequence ID" value="AAO04624.1"/>
    <property type="molecule type" value="Genomic_DNA"/>
</dbReference>
<name>A0A0H2VG53_STAES</name>
<dbReference type="PATRIC" id="fig|176280.10.peg.1002"/>
<dbReference type="AlphaFoldDB" id="A0A0H2VG53"/>
<feature type="transmembrane region" description="Helical" evidence="1">
    <location>
        <begin position="133"/>
        <end position="153"/>
    </location>
</feature>
<dbReference type="Pfam" id="PF07301">
    <property type="entry name" value="DUF1453"/>
    <property type="match status" value="1"/>
</dbReference>